<evidence type="ECO:0000313" key="2">
    <source>
        <dbReference type="Proteomes" id="UP001595987"/>
    </source>
</evidence>
<keyword evidence="1" id="KW-0378">Hydrolase</keyword>
<dbReference type="SFLD" id="SFLDG01129">
    <property type="entry name" value="C1.5:_HAD__Beta-PGM__Phosphata"/>
    <property type="match status" value="1"/>
</dbReference>
<dbReference type="Proteomes" id="UP001595987">
    <property type="component" value="Unassembled WGS sequence"/>
</dbReference>
<dbReference type="InterPro" id="IPR023198">
    <property type="entry name" value="PGP-like_dom2"/>
</dbReference>
<dbReference type="EMBL" id="JBHSGD010000002">
    <property type="protein sequence ID" value="MFC4651685.1"/>
    <property type="molecule type" value="Genomic_DNA"/>
</dbReference>
<dbReference type="PANTHER" id="PTHR18901">
    <property type="entry name" value="2-DEOXYGLUCOSE-6-PHOSPHATE PHOSPHATASE 2"/>
    <property type="match status" value="1"/>
</dbReference>
<dbReference type="SUPFAM" id="SSF56784">
    <property type="entry name" value="HAD-like"/>
    <property type="match status" value="1"/>
</dbReference>
<dbReference type="Gene3D" id="1.10.150.240">
    <property type="entry name" value="Putative phosphatase, domain 2"/>
    <property type="match status" value="1"/>
</dbReference>
<dbReference type="InterPro" id="IPR023214">
    <property type="entry name" value="HAD_sf"/>
</dbReference>
<name>A0ABV9JE75_9LACT</name>
<reference evidence="2" key="1">
    <citation type="journal article" date="2019" name="Int. J. Syst. Evol. Microbiol.">
        <title>The Global Catalogue of Microorganisms (GCM) 10K type strain sequencing project: providing services to taxonomists for standard genome sequencing and annotation.</title>
        <authorList>
            <consortium name="The Broad Institute Genomics Platform"/>
            <consortium name="The Broad Institute Genome Sequencing Center for Infectious Disease"/>
            <person name="Wu L."/>
            <person name="Ma J."/>
        </authorList>
    </citation>
    <scope>NUCLEOTIDE SEQUENCE [LARGE SCALE GENOMIC DNA]</scope>
    <source>
        <strain evidence="2">CCUG 63287</strain>
    </source>
</reference>
<gene>
    <name evidence="1" type="ORF">ACFO26_02050</name>
</gene>
<dbReference type="SFLD" id="SFLDS00003">
    <property type="entry name" value="Haloacid_Dehalogenase"/>
    <property type="match status" value="1"/>
</dbReference>
<accession>A0ABV9JE75</accession>
<dbReference type="Gene3D" id="3.40.50.1000">
    <property type="entry name" value="HAD superfamily/HAD-like"/>
    <property type="match status" value="1"/>
</dbReference>
<keyword evidence="2" id="KW-1185">Reference proteome</keyword>
<dbReference type="CDD" id="cd16423">
    <property type="entry name" value="HAD_BPGM-like"/>
    <property type="match status" value="1"/>
</dbReference>
<dbReference type="RefSeq" id="WP_213536623.1">
    <property type="nucleotide sequence ID" value="NZ_BOVQ01000008.1"/>
</dbReference>
<dbReference type="InterPro" id="IPR006439">
    <property type="entry name" value="HAD-SF_hydro_IA"/>
</dbReference>
<dbReference type="Pfam" id="PF13419">
    <property type="entry name" value="HAD_2"/>
    <property type="match status" value="1"/>
</dbReference>
<dbReference type="SFLD" id="SFLDG01135">
    <property type="entry name" value="C1.5.6:_HAD__Beta-PGM__Phospha"/>
    <property type="match status" value="1"/>
</dbReference>
<dbReference type="GO" id="GO:0016787">
    <property type="term" value="F:hydrolase activity"/>
    <property type="evidence" value="ECO:0007669"/>
    <property type="project" value="UniProtKB-KW"/>
</dbReference>
<protein>
    <submittedName>
        <fullName evidence="1">HAD family hydrolase</fullName>
    </submittedName>
</protein>
<organism evidence="1 2">
    <name type="scientific">Lactococcus nasutitermitis</name>
    <dbReference type="NCBI Taxonomy" id="1652957"/>
    <lineage>
        <taxon>Bacteria</taxon>
        <taxon>Bacillati</taxon>
        <taxon>Bacillota</taxon>
        <taxon>Bacilli</taxon>
        <taxon>Lactobacillales</taxon>
        <taxon>Streptococcaceae</taxon>
        <taxon>Lactococcus</taxon>
    </lineage>
</organism>
<dbReference type="NCBIfam" id="TIGR01509">
    <property type="entry name" value="HAD-SF-IA-v3"/>
    <property type="match status" value="1"/>
</dbReference>
<sequence>MTEAVVFDMDGVLIDSEYTYLESKTEILRDAGFPKPVSYQYQFMGTTYEFMWQVMKNELGLPEPIEYYMDEMKKRRQAVIAKDGVRPINGAVELVRRIHAAEIPLAVASSSPKSDILQALTALGIDDCFDKLVSGEEVAHSKPAPDVYLEAARQLGIAPENCLAFEDTKNGSRSAKAAGMYVIGFANPDYPVQDLSAADEVVKNYDALSAEILQRKIK</sequence>
<dbReference type="InterPro" id="IPR036412">
    <property type="entry name" value="HAD-like_sf"/>
</dbReference>
<comment type="caution">
    <text evidence="1">The sequence shown here is derived from an EMBL/GenBank/DDBJ whole genome shotgun (WGS) entry which is preliminary data.</text>
</comment>
<evidence type="ECO:0000313" key="1">
    <source>
        <dbReference type="EMBL" id="MFC4651685.1"/>
    </source>
</evidence>
<dbReference type="PANTHER" id="PTHR18901:SF38">
    <property type="entry name" value="PSEUDOURIDINE-5'-PHOSPHATASE"/>
    <property type="match status" value="1"/>
</dbReference>
<proteinExistence type="predicted"/>
<dbReference type="InterPro" id="IPR041492">
    <property type="entry name" value="HAD_2"/>
</dbReference>